<dbReference type="InterPro" id="IPR051533">
    <property type="entry name" value="WaaL-like"/>
</dbReference>
<keyword evidence="4 5" id="KW-0472">Membrane</keyword>
<protein>
    <submittedName>
        <fullName evidence="7">O-antigen polymerase</fullName>
    </submittedName>
</protein>
<evidence type="ECO:0000256" key="1">
    <source>
        <dbReference type="ARBA" id="ARBA00004141"/>
    </source>
</evidence>
<evidence type="ECO:0000313" key="8">
    <source>
        <dbReference type="Proteomes" id="UP000070174"/>
    </source>
</evidence>
<evidence type="ECO:0000313" key="7">
    <source>
        <dbReference type="EMBL" id="KXA29706.1"/>
    </source>
</evidence>
<evidence type="ECO:0000256" key="3">
    <source>
        <dbReference type="ARBA" id="ARBA00022989"/>
    </source>
</evidence>
<dbReference type="PANTHER" id="PTHR37422:SF13">
    <property type="entry name" value="LIPOPOLYSACCHARIDE BIOSYNTHESIS PROTEIN PA4999-RELATED"/>
    <property type="match status" value="1"/>
</dbReference>
<feature type="transmembrane region" description="Helical" evidence="5">
    <location>
        <begin position="86"/>
        <end position="102"/>
    </location>
</feature>
<feature type="transmembrane region" description="Helical" evidence="5">
    <location>
        <begin position="434"/>
        <end position="453"/>
    </location>
</feature>
<accession>A0A133PMB6</accession>
<dbReference type="PATRIC" id="fig|54005.3.peg.1316"/>
<feature type="transmembrane region" description="Helical" evidence="5">
    <location>
        <begin position="114"/>
        <end position="132"/>
    </location>
</feature>
<feature type="transmembrane region" description="Helical" evidence="5">
    <location>
        <begin position="163"/>
        <end position="182"/>
    </location>
</feature>
<organism evidence="7">
    <name type="scientific">Peptoniphilus harei</name>
    <dbReference type="NCBI Taxonomy" id="54005"/>
    <lineage>
        <taxon>Bacteria</taxon>
        <taxon>Bacillati</taxon>
        <taxon>Bacillota</taxon>
        <taxon>Tissierellia</taxon>
        <taxon>Tissierellales</taxon>
        <taxon>Peptoniphilaceae</taxon>
        <taxon>Peptoniphilus</taxon>
    </lineage>
</organism>
<feature type="transmembrane region" description="Helical" evidence="5">
    <location>
        <begin position="217"/>
        <end position="234"/>
    </location>
</feature>
<evidence type="ECO:0000256" key="5">
    <source>
        <dbReference type="SAM" id="Phobius"/>
    </source>
</evidence>
<comment type="caution">
    <text evidence="7">The sequence shown here is derived from an EMBL/GenBank/DDBJ whole genome shotgun (WGS) entry which is preliminary data.</text>
</comment>
<feature type="transmembrane region" description="Helical" evidence="5">
    <location>
        <begin position="241"/>
        <end position="257"/>
    </location>
</feature>
<name>A0A133PMB6_9FIRM</name>
<feature type="domain" description="O-antigen ligase-related" evidence="6">
    <location>
        <begin position="248"/>
        <end position="385"/>
    </location>
</feature>
<feature type="transmembrane region" description="Helical" evidence="5">
    <location>
        <begin position="52"/>
        <end position="80"/>
    </location>
</feature>
<dbReference type="Proteomes" id="UP000070174">
    <property type="component" value="Unassembled WGS sequence"/>
</dbReference>
<dbReference type="Pfam" id="PF04932">
    <property type="entry name" value="Wzy_C"/>
    <property type="match status" value="1"/>
</dbReference>
<dbReference type="GO" id="GO:0016020">
    <property type="term" value="C:membrane"/>
    <property type="evidence" value="ECO:0007669"/>
    <property type="project" value="UniProtKB-SubCell"/>
</dbReference>
<feature type="transmembrane region" description="Helical" evidence="5">
    <location>
        <begin position="368"/>
        <end position="389"/>
    </location>
</feature>
<comment type="subcellular location">
    <subcellularLocation>
        <location evidence="1">Membrane</location>
        <topology evidence="1">Multi-pass membrane protein</topology>
    </subcellularLocation>
</comment>
<feature type="transmembrane region" description="Helical" evidence="5">
    <location>
        <begin position="138"/>
        <end position="156"/>
    </location>
</feature>
<evidence type="ECO:0000256" key="4">
    <source>
        <dbReference type="ARBA" id="ARBA00023136"/>
    </source>
</evidence>
<evidence type="ECO:0000256" key="2">
    <source>
        <dbReference type="ARBA" id="ARBA00022692"/>
    </source>
</evidence>
<feature type="transmembrane region" description="Helical" evidence="5">
    <location>
        <begin position="286"/>
        <end position="304"/>
    </location>
</feature>
<sequence>MSKMTKFFDLLRFNLDYNAWDESLIRKLLLRIRLFFENIFVKILDFLKEKSFLFGLLESLSGHINIIIALSLIFISIVPFNLWSNLYLYLIVFILWILNLYRKDDKKRLAFDDFLVLFILTIGLSTVFSIYPRLSLKYAVNYFSIFLFYAIFINNIRTRKDLFQILTALTVATLLVSFFGLLQKFVIGVSVDLSQTDTSISQELSGRIYSTMGNPNVLGEYYLLTVPLIVANFLKNENKYIKILSAFTILISMFVLLTTGSRSAWASFAICVFVFTLLYNPRLLPVFFMLGLILFFFLPGNIQIRLMSIFNKSDSSINYRKYIYESANIMKKNFAKLGGVGLGNEVFQAAFENYKAPQLTKVAHCHNLYLQLLIEIGAFGLFFLIGHILKLFSKILISFKEFREKNPAISLVQYGGIAAICGFMVMSFADYTWFYLRIVSLFFINLAILKASLNIEN</sequence>
<dbReference type="EMBL" id="LRQE01000034">
    <property type="protein sequence ID" value="KXA29706.1"/>
    <property type="molecule type" value="Genomic_DNA"/>
</dbReference>
<feature type="transmembrane region" description="Helical" evidence="5">
    <location>
        <begin position="263"/>
        <end position="279"/>
    </location>
</feature>
<gene>
    <name evidence="7" type="ORF">HMPREF3229_01332</name>
</gene>
<dbReference type="InterPro" id="IPR007016">
    <property type="entry name" value="O-antigen_ligase-rel_domated"/>
</dbReference>
<keyword evidence="3 5" id="KW-1133">Transmembrane helix</keyword>
<evidence type="ECO:0000259" key="6">
    <source>
        <dbReference type="Pfam" id="PF04932"/>
    </source>
</evidence>
<dbReference type="AlphaFoldDB" id="A0A133PMB6"/>
<proteinExistence type="predicted"/>
<feature type="transmembrane region" description="Helical" evidence="5">
    <location>
        <begin position="409"/>
        <end position="428"/>
    </location>
</feature>
<dbReference type="PANTHER" id="PTHR37422">
    <property type="entry name" value="TEICHURONIC ACID BIOSYNTHESIS PROTEIN TUAE"/>
    <property type="match status" value="1"/>
</dbReference>
<keyword evidence="2 5" id="KW-0812">Transmembrane</keyword>
<reference evidence="7 8" key="1">
    <citation type="submission" date="2016-01" db="EMBL/GenBank/DDBJ databases">
        <authorList>
            <person name="Oliw E.H."/>
        </authorList>
    </citation>
    <scope>NUCLEOTIDE SEQUENCE [LARGE SCALE GENOMIC DNA]</scope>
    <source>
        <strain evidence="7 8">CMW7756A</strain>
    </source>
</reference>